<evidence type="ECO:0000313" key="1">
    <source>
        <dbReference type="EMBL" id="MFB2880877.1"/>
    </source>
</evidence>
<gene>
    <name evidence="1" type="ORF">ACE1CC_28850</name>
</gene>
<dbReference type="Proteomes" id="UP001576774">
    <property type="component" value="Unassembled WGS sequence"/>
</dbReference>
<evidence type="ECO:0008006" key="3">
    <source>
        <dbReference type="Google" id="ProtNLM"/>
    </source>
</evidence>
<accession>A0ABV4XDL0</accession>
<keyword evidence="2" id="KW-1185">Reference proteome</keyword>
<evidence type="ECO:0000313" key="2">
    <source>
        <dbReference type="Proteomes" id="UP001576774"/>
    </source>
</evidence>
<comment type="caution">
    <text evidence="1">The sequence shown here is derived from an EMBL/GenBank/DDBJ whole genome shotgun (WGS) entry which is preliminary data.</text>
</comment>
<sequence length="97" mass="10917">MTDTLKKEEESLQESYNLIPEKITLHLSGEQALAVLLCLGSFAKQGLELGVVSESDWVEREKLIKIFLDATNCHVRCPKTFVKNLDEIIQDIASVKL</sequence>
<dbReference type="RefSeq" id="WP_413273871.1">
    <property type="nucleotide sequence ID" value="NZ_JBHFNQ010000211.1"/>
</dbReference>
<proteinExistence type="predicted"/>
<name>A0ABV4XDL0_9CYAN</name>
<organism evidence="1 2">
    <name type="scientific">Floridaenema aerugineum BLCC-F46</name>
    <dbReference type="NCBI Taxonomy" id="3153654"/>
    <lineage>
        <taxon>Bacteria</taxon>
        <taxon>Bacillati</taxon>
        <taxon>Cyanobacteriota</taxon>
        <taxon>Cyanophyceae</taxon>
        <taxon>Oscillatoriophycideae</taxon>
        <taxon>Aerosakkonematales</taxon>
        <taxon>Aerosakkonemataceae</taxon>
        <taxon>Floridanema</taxon>
        <taxon>Floridanema aerugineum</taxon>
    </lineage>
</organism>
<protein>
    <recommendedName>
        <fullName evidence="3">LAGLIDADG homing endonuclease</fullName>
    </recommendedName>
</protein>
<reference evidence="1 2" key="1">
    <citation type="submission" date="2024-09" db="EMBL/GenBank/DDBJ databases">
        <title>Floridaenema gen nov. (Aerosakkonemataceae, Aerosakkonematales ord. nov., Cyanobacteria) from benthic tropical and subtropical fresh waters, with the description of four new species.</title>
        <authorList>
            <person name="Moretto J.A."/>
            <person name="Berthold D.E."/>
            <person name="Lefler F.W."/>
            <person name="Huang I.-S."/>
            <person name="Laughinghouse H. IV."/>
        </authorList>
    </citation>
    <scope>NUCLEOTIDE SEQUENCE [LARGE SCALE GENOMIC DNA]</scope>
    <source>
        <strain evidence="1 2">BLCC-F46</strain>
    </source>
</reference>
<dbReference type="EMBL" id="JBHFNQ010000211">
    <property type="protein sequence ID" value="MFB2880877.1"/>
    <property type="molecule type" value="Genomic_DNA"/>
</dbReference>